<dbReference type="Proteomes" id="UP000228626">
    <property type="component" value="Unassembled WGS sequence"/>
</dbReference>
<dbReference type="Pfam" id="PF01408">
    <property type="entry name" value="GFO_IDH_MocA"/>
    <property type="match status" value="1"/>
</dbReference>
<gene>
    <name evidence="5" type="ORF">COT99_02145</name>
</gene>
<protein>
    <recommendedName>
        <fullName evidence="7">Gfo/Idh/MocA family oxidoreductase</fullName>
    </recommendedName>
</protein>
<dbReference type="Gene3D" id="3.30.360.10">
    <property type="entry name" value="Dihydrodipicolinate Reductase, domain 2"/>
    <property type="match status" value="1"/>
</dbReference>
<proteinExistence type="predicted"/>
<sequence length="393" mass="43605">MNTRYRLNVGFVGLIGGFIGQHRLAAVRSVITPGMFVNACVPGPKDKFDKFKPQAEMMGFEPKRIYPTLAAMLNAEPDLDIVVVNTPNFLHEESCLAAAEAGKHIICDKPLAHTLESADQILAAIKQAGVYSCNTPTYTAHPPMLEARHRIRDAGIAHRIRGGRFAYYQDWLAQKQSDMTPNTGSVQAEWRRDPKKSGAGGSSGDLVSHIIHQIESMTGLKITKVCARRRWVVEGEISGFTEDEVVATLILENGAEIQVHSTQWTGGHKNDNQWELWLDKRISFGWNQRCPEILWTTGEDGVKRELNRGDFQSPLLGASQTMPAFHDDGWIKADSRLAQSIGRQVGNCTPEDITPPFHPDFRIGRNVVAVIDAIIRSSNAETPGLFVDVNWID</sequence>
<evidence type="ECO:0000259" key="4">
    <source>
        <dbReference type="Pfam" id="PF22725"/>
    </source>
</evidence>
<dbReference type="InterPro" id="IPR050463">
    <property type="entry name" value="Gfo/Idh/MocA_oxidrdct_glycsds"/>
</dbReference>
<keyword evidence="1" id="KW-0560">Oxidoreductase</keyword>
<organism evidence="5 6">
    <name type="scientific">Candidatus Falkowbacteria bacterium CG10_big_fil_rev_8_21_14_0_10_43_10</name>
    <dbReference type="NCBI Taxonomy" id="1974567"/>
    <lineage>
        <taxon>Bacteria</taxon>
        <taxon>Candidatus Falkowiibacteriota</taxon>
    </lineage>
</organism>
<dbReference type="EMBL" id="PFAR01000025">
    <property type="protein sequence ID" value="PIR93171.1"/>
    <property type="molecule type" value="Genomic_DNA"/>
</dbReference>
<dbReference type="GO" id="GO:0000166">
    <property type="term" value="F:nucleotide binding"/>
    <property type="evidence" value="ECO:0007669"/>
    <property type="project" value="InterPro"/>
</dbReference>
<dbReference type="InterPro" id="IPR000683">
    <property type="entry name" value="Gfo/Idh/MocA-like_OxRdtase_N"/>
</dbReference>
<dbReference type="Gene3D" id="3.40.50.720">
    <property type="entry name" value="NAD(P)-binding Rossmann-like Domain"/>
    <property type="match status" value="1"/>
</dbReference>
<dbReference type="InterPro" id="IPR055170">
    <property type="entry name" value="GFO_IDH_MocA-like_dom"/>
</dbReference>
<comment type="caution">
    <text evidence="5">The sequence shown here is derived from an EMBL/GenBank/DDBJ whole genome shotgun (WGS) entry which is preliminary data.</text>
</comment>
<dbReference type="AlphaFoldDB" id="A0A2H0V248"/>
<reference evidence="6" key="1">
    <citation type="submission" date="2017-09" db="EMBL/GenBank/DDBJ databases">
        <title>Depth-based differentiation of microbial function through sediment-hosted aquifers and enrichment of novel symbionts in the deep terrestrial subsurface.</title>
        <authorList>
            <person name="Probst A.J."/>
            <person name="Ladd B."/>
            <person name="Jarett J.K."/>
            <person name="Geller-Mcgrath D.E."/>
            <person name="Sieber C.M.K."/>
            <person name="Emerson J.B."/>
            <person name="Anantharaman K."/>
            <person name="Thomas B.C."/>
            <person name="Malmstrom R."/>
            <person name="Stieglmeier M."/>
            <person name="Klingl A."/>
            <person name="Woyke T."/>
            <person name="Ryan C.M."/>
            <person name="Banfield J.F."/>
        </authorList>
    </citation>
    <scope>NUCLEOTIDE SEQUENCE [LARGE SCALE GENOMIC DNA]</scope>
</reference>
<dbReference type="Pfam" id="PF22725">
    <property type="entry name" value="GFO_IDH_MocA_C3"/>
    <property type="match status" value="1"/>
</dbReference>
<evidence type="ECO:0008006" key="7">
    <source>
        <dbReference type="Google" id="ProtNLM"/>
    </source>
</evidence>
<name>A0A2H0V248_9BACT</name>
<feature type="region of interest" description="Disordered" evidence="2">
    <location>
        <begin position="178"/>
        <end position="204"/>
    </location>
</feature>
<evidence type="ECO:0000256" key="2">
    <source>
        <dbReference type="SAM" id="MobiDB-lite"/>
    </source>
</evidence>
<evidence type="ECO:0000313" key="5">
    <source>
        <dbReference type="EMBL" id="PIR93171.1"/>
    </source>
</evidence>
<dbReference type="PANTHER" id="PTHR43818">
    <property type="entry name" value="BCDNA.GH03377"/>
    <property type="match status" value="1"/>
</dbReference>
<dbReference type="InterPro" id="IPR036291">
    <property type="entry name" value="NAD(P)-bd_dom_sf"/>
</dbReference>
<evidence type="ECO:0000256" key="1">
    <source>
        <dbReference type="ARBA" id="ARBA00023002"/>
    </source>
</evidence>
<accession>A0A2H0V248</accession>
<evidence type="ECO:0000259" key="3">
    <source>
        <dbReference type="Pfam" id="PF01408"/>
    </source>
</evidence>
<feature type="domain" description="GFO/IDH/MocA-like oxidoreductase" evidence="4">
    <location>
        <begin position="158"/>
        <end position="278"/>
    </location>
</feature>
<dbReference type="PANTHER" id="PTHR43818:SF11">
    <property type="entry name" value="BCDNA.GH03377"/>
    <property type="match status" value="1"/>
</dbReference>
<dbReference type="SUPFAM" id="SSF51735">
    <property type="entry name" value="NAD(P)-binding Rossmann-fold domains"/>
    <property type="match status" value="1"/>
</dbReference>
<evidence type="ECO:0000313" key="6">
    <source>
        <dbReference type="Proteomes" id="UP000228626"/>
    </source>
</evidence>
<dbReference type="GO" id="GO:0016491">
    <property type="term" value="F:oxidoreductase activity"/>
    <property type="evidence" value="ECO:0007669"/>
    <property type="project" value="UniProtKB-KW"/>
</dbReference>
<feature type="domain" description="Gfo/Idh/MocA-like oxidoreductase N-terminal" evidence="3">
    <location>
        <begin position="7"/>
        <end position="130"/>
    </location>
</feature>
<dbReference type="SUPFAM" id="SSF55347">
    <property type="entry name" value="Glyceraldehyde-3-phosphate dehydrogenase-like, C-terminal domain"/>
    <property type="match status" value="1"/>
</dbReference>